<feature type="compositionally biased region" description="Low complexity" evidence="1">
    <location>
        <begin position="111"/>
        <end position="121"/>
    </location>
</feature>
<reference evidence="3" key="1">
    <citation type="submission" date="2015-07" db="EMBL/GenBank/DDBJ databases">
        <title>Transcriptome Assembly of Anthurium amnicola.</title>
        <authorList>
            <person name="Suzuki J."/>
        </authorList>
    </citation>
    <scope>NUCLEOTIDE SEQUENCE</scope>
</reference>
<dbReference type="Pfam" id="PF03101">
    <property type="entry name" value="FAR1"/>
    <property type="match status" value="1"/>
</dbReference>
<dbReference type="EMBL" id="GDJX01012625">
    <property type="protein sequence ID" value="JAT55311.1"/>
    <property type="molecule type" value="Transcribed_RNA"/>
</dbReference>
<dbReference type="AlphaFoldDB" id="A0A1D1YKZ0"/>
<feature type="region of interest" description="Disordered" evidence="1">
    <location>
        <begin position="271"/>
        <end position="304"/>
    </location>
</feature>
<feature type="non-terminal residue" evidence="3">
    <location>
        <position position="1"/>
    </location>
</feature>
<feature type="region of interest" description="Disordered" evidence="1">
    <location>
        <begin position="44"/>
        <end position="69"/>
    </location>
</feature>
<proteinExistence type="predicted"/>
<name>A0A1D1YKZ0_9ARAE</name>
<sequence length="304" mass="33270">RPCSHSLSPPSPVLGWIRMQAVGLGSHGRRLRCCRRRPGRAAERRRGYYHGGRGRRGQRRDRGELGSSGCKRWGSAAMEGVCAAAAGGPVEQQSGGEVTTTAGEDGGGSVETGESSAAAEAARGRRRRDLIESIWEENQGPYEGMEFDTREAAHVFYNEYARRVGFGTRVGSVRYSQRTHAVIAQTYVCAKQGSAKTRRRSKASASPSVSGEIRRRISIRSGCRALISLKKREDTGKWVVYRVEKRHNHPLVAPENVRYIRSHKPFSLSRGARHFFHPASSPPPGEDGAADLSPLTPTPTPTPN</sequence>
<feature type="domain" description="FAR1" evidence="2">
    <location>
        <begin position="156"/>
        <end position="252"/>
    </location>
</feature>
<feature type="non-terminal residue" evidence="3">
    <location>
        <position position="304"/>
    </location>
</feature>
<feature type="region of interest" description="Disordered" evidence="1">
    <location>
        <begin position="88"/>
        <end position="124"/>
    </location>
</feature>
<evidence type="ECO:0000256" key="1">
    <source>
        <dbReference type="SAM" id="MobiDB-lite"/>
    </source>
</evidence>
<dbReference type="InterPro" id="IPR004330">
    <property type="entry name" value="FAR1_DNA_bnd_dom"/>
</dbReference>
<dbReference type="PANTHER" id="PTHR46328">
    <property type="entry name" value="FAR-RED IMPAIRED RESPONSIVE (FAR1) FAMILY PROTEIN-RELATED"/>
    <property type="match status" value="1"/>
</dbReference>
<accession>A0A1D1YKZ0</accession>
<evidence type="ECO:0000259" key="2">
    <source>
        <dbReference type="Pfam" id="PF03101"/>
    </source>
</evidence>
<feature type="compositionally biased region" description="Polar residues" evidence="1">
    <location>
        <begin position="91"/>
        <end position="101"/>
    </location>
</feature>
<gene>
    <name evidence="3" type="primary">FRS5_50</name>
    <name evidence="3" type="ORF">g.37621</name>
</gene>
<protein>
    <submittedName>
        <fullName evidence="3">Protein FAR1-RELATED SEQUENCE 5</fullName>
    </submittedName>
</protein>
<organism evidence="3">
    <name type="scientific">Anthurium amnicola</name>
    <dbReference type="NCBI Taxonomy" id="1678845"/>
    <lineage>
        <taxon>Eukaryota</taxon>
        <taxon>Viridiplantae</taxon>
        <taxon>Streptophyta</taxon>
        <taxon>Embryophyta</taxon>
        <taxon>Tracheophyta</taxon>
        <taxon>Spermatophyta</taxon>
        <taxon>Magnoliopsida</taxon>
        <taxon>Liliopsida</taxon>
        <taxon>Araceae</taxon>
        <taxon>Pothoideae</taxon>
        <taxon>Potheae</taxon>
        <taxon>Anthurium</taxon>
    </lineage>
</organism>
<evidence type="ECO:0000313" key="3">
    <source>
        <dbReference type="EMBL" id="JAT55311.1"/>
    </source>
</evidence>